<evidence type="ECO:0000256" key="1">
    <source>
        <dbReference type="SAM" id="Phobius"/>
    </source>
</evidence>
<keyword evidence="2" id="KW-0732">Signal</keyword>
<dbReference type="Proteomes" id="UP000254425">
    <property type="component" value="Chromosome"/>
</dbReference>
<sequence>MNTHAISFLFALACTVSVALALEKAGAPLAVRIAAAVVLFPTVAWAHHGVLRDAIEHRSRR</sequence>
<feature type="chain" id="PRO_5016591378" evidence="2">
    <location>
        <begin position="22"/>
        <end position="61"/>
    </location>
</feature>
<proteinExistence type="predicted"/>
<dbReference type="AlphaFoldDB" id="A0A345XSS1"/>
<name>A0A345XSS1_9ACTN</name>
<dbReference type="RefSeq" id="WP_208880295.1">
    <property type="nucleotide sequence ID" value="NZ_CP031320.1"/>
</dbReference>
<dbReference type="KEGG" id="sarm:DVA86_20560"/>
<reference evidence="3 4" key="1">
    <citation type="submission" date="2018-07" db="EMBL/GenBank/DDBJ databases">
        <title>Draft genome of the type strain Streptomyces armeniacus ATCC 15676.</title>
        <authorList>
            <person name="Labana P."/>
            <person name="Gosse J.T."/>
            <person name="Boddy C.N."/>
        </authorList>
    </citation>
    <scope>NUCLEOTIDE SEQUENCE [LARGE SCALE GENOMIC DNA]</scope>
    <source>
        <strain evidence="3 4">ATCC 15676</strain>
    </source>
</reference>
<protein>
    <submittedName>
        <fullName evidence="3">Uncharacterized protein</fullName>
    </submittedName>
</protein>
<gene>
    <name evidence="3" type="ORF">DVA86_20560</name>
</gene>
<keyword evidence="1" id="KW-1133">Transmembrane helix</keyword>
<keyword evidence="4" id="KW-1185">Reference proteome</keyword>
<evidence type="ECO:0000256" key="2">
    <source>
        <dbReference type="SAM" id="SignalP"/>
    </source>
</evidence>
<dbReference type="EMBL" id="CP031320">
    <property type="protein sequence ID" value="AXK34687.1"/>
    <property type="molecule type" value="Genomic_DNA"/>
</dbReference>
<evidence type="ECO:0000313" key="3">
    <source>
        <dbReference type="EMBL" id="AXK34687.1"/>
    </source>
</evidence>
<feature type="signal peptide" evidence="2">
    <location>
        <begin position="1"/>
        <end position="21"/>
    </location>
</feature>
<accession>A0A345XSS1</accession>
<evidence type="ECO:0000313" key="4">
    <source>
        <dbReference type="Proteomes" id="UP000254425"/>
    </source>
</evidence>
<organism evidence="3 4">
    <name type="scientific">Streptomyces armeniacus</name>
    <dbReference type="NCBI Taxonomy" id="83291"/>
    <lineage>
        <taxon>Bacteria</taxon>
        <taxon>Bacillati</taxon>
        <taxon>Actinomycetota</taxon>
        <taxon>Actinomycetes</taxon>
        <taxon>Kitasatosporales</taxon>
        <taxon>Streptomycetaceae</taxon>
        <taxon>Streptomyces</taxon>
    </lineage>
</organism>
<keyword evidence="1" id="KW-0472">Membrane</keyword>
<feature type="transmembrane region" description="Helical" evidence="1">
    <location>
        <begin position="31"/>
        <end position="51"/>
    </location>
</feature>
<keyword evidence="1" id="KW-0812">Transmembrane</keyword>